<keyword evidence="3" id="KW-1185">Reference proteome</keyword>
<dbReference type="AlphaFoldDB" id="A0A8S4NRE9"/>
<sequence length="344" mass="37213">MESKIMFVGIFLYLATFCILSTKQDLTLNTYDRTYAFGAGLRGELTTLTDCINFCKNSQLCYGADWNRDYNECWIHERPINPNDIVEGLDACCTQFRKTCNTCPTTGETLVNHRIIGGTSQGTGTAAQCAAVCDADPACVASTLSDTGECFTHTGPLDFTTYPYDDSGDAVGYTTYRKLTCDDGLPTETVASCPDGWLEETVGTTSRCLKAFRYPINANAYYKRREEAAWFCLDSDPARGGGPLGRLANIMNLAIDGLFFVQSMQANGMDPTLDRLWLGPTDELTDGEWCGTDGLDASANLPANTGTANSPDYSILAPVLSVEVSGNVNGDPSLVGYICELPLA</sequence>
<dbReference type="Gene3D" id="3.50.4.10">
    <property type="entry name" value="Hepatocyte Growth Factor"/>
    <property type="match status" value="1"/>
</dbReference>
<protein>
    <recommendedName>
        <fullName evidence="4">Apple domain-containing protein</fullName>
    </recommendedName>
</protein>
<evidence type="ECO:0000256" key="1">
    <source>
        <dbReference type="SAM" id="SignalP"/>
    </source>
</evidence>
<reference evidence="2" key="1">
    <citation type="submission" date="2022-03" db="EMBL/GenBank/DDBJ databases">
        <authorList>
            <person name="Martin C."/>
        </authorList>
    </citation>
    <scope>NUCLEOTIDE SEQUENCE</scope>
</reference>
<evidence type="ECO:0008006" key="4">
    <source>
        <dbReference type="Google" id="ProtNLM"/>
    </source>
</evidence>
<feature type="chain" id="PRO_5035917364" description="Apple domain-containing protein" evidence="1">
    <location>
        <begin position="22"/>
        <end position="344"/>
    </location>
</feature>
<accession>A0A8S4NRE9</accession>
<proteinExistence type="predicted"/>
<evidence type="ECO:0000313" key="2">
    <source>
        <dbReference type="EMBL" id="CAH1783254.1"/>
    </source>
</evidence>
<dbReference type="EMBL" id="CAIIXF020000005">
    <property type="protein sequence ID" value="CAH1783254.1"/>
    <property type="molecule type" value="Genomic_DNA"/>
</dbReference>
<comment type="caution">
    <text evidence="2">The sequence shown here is derived from an EMBL/GenBank/DDBJ whole genome shotgun (WGS) entry which is preliminary data.</text>
</comment>
<name>A0A8S4NRE9_OWEFU</name>
<keyword evidence="1" id="KW-0732">Signal</keyword>
<evidence type="ECO:0000313" key="3">
    <source>
        <dbReference type="Proteomes" id="UP000749559"/>
    </source>
</evidence>
<dbReference type="Proteomes" id="UP000749559">
    <property type="component" value="Unassembled WGS sequence"/>
</dbReference>
<feature type="signal peptide" evidence="1">
    <location>
        <begin position="1"/>
        <end position="21"/>
    </location>
</feature>
<organism evidence="2 3">
    <name type="scientific">Owenia fusiformis</name>
    <name type="common">Polychaete worm</name>
    <dbReference type="NCBI Taxonomy" id="6347"/>
    <lineage>
        <taxon>Eukaryota</taxon>
        <taxon>Metazoa</taxon>
        <taxon>Spiralia</taxon>
        <taxon>Lophotrochozoa</taxon>
        <taxon>Annelida</taxon>
        <taxon>Polychaeta</taxon>
        <taxon>Sedentaria</taxon>
        <taxon>Canalipalpata</taxon>
        <taxon>Sabellida</taxon>
        <taxon>Oweniida</taxon>
        <taxon>Oweniidae</taxon>
        <taxon>Owenia</taxon>
    </lineage>
</organism>
<gene>
    <name evidence="2" type="ORF">OFUS_LOCUS9611</name>
</gene>